<name>A0A7M7QD16_NASVI</name>
<keyword evidence="2" id="KW-1185">Reference proteome</keyword>
<dbReference type="KEGG" id="nvi:103315976"/>
<dbReference type="SMR" id="A0A7M7QD16"/>
<dbReference type="OrthoDB" id="7697863at2759"/>
<protein>
    <submittedName>
        <fullName evidence="1">Uncharacterized protein</fullName>
    </submittedName>
</protein>
<dbReference type="RefSeq" id="XP_031784663.1">
    <property type="nucleotide sequence ID" value="XM_031928803.1"/>
</dbReference>
<proteinExistence type="predicted"/>
<dbReference type="EnsemblMetazoa" id="XM_031928803">
    <property type="protein sequence ID" value="XP_031784663"/>
    <property type="gene ID" value="LOC103315976"/>
</dbReference>
<dbReference type="GeneID" id="103315976"/>
<accession>A0A7M7QD16</accession>
<evidence type="ECO:0000313" key="1">
    <source>
        <dbReference type="EnsemblMetazoa" id="XP_031784663"/>
    </source>
</evidence>
<dbReference type="InParanoid" id="A0A7M7QD16"/>
<dbReference type="AlphaFoldDB" id="A0A7M7QD16"/>
<dbReference type="Proteomes" id="UP000002358">
    <property type="component" value="Chromosome 4"/>
</dbReference>
<sequence>MKEMKTTTNEIKQEVQNFKTLLNKNVTVTKEYIGTIKQICDKFNYKIPFQIVQEFQTNVLQTGLDPTFVLSRSIVNMLKMYLSREVAAQYVAVKQKKHEYVMKPTNFFSLAEALIIERRSISHIETSDNRYDNCVADLDHYQLCARRKKTQRH</sequence>
<organism evidence="1 2">
    <name type="scientific">Nasonia vitripennis</name>
    <name type="common">Parasitic wasp</name>
    <dbReference type="NCBI Taxonomy" id="7425"/>
    <lineage>
        <taxon>Eukaryota</taxon>
        <taxon>Metazoa</taxon>
        <taxon>Ecdysozoa</taxon>
        <taxon>Arthropoda</taxon>
        <taxon>Hexapoda</taxon>
        <taxon>Insecta</taxon>
        <taxon>Pterygota</taxon>
        <taxon>Neoptera</taxon>
        <taxon>Endopterygota</taxon>
        <taxon>Hymenoptera</taxon>
        <taxon>Apocrita</taxon>
        <taxon>Proctotrupomorpha</taxon>
        <taxon>Chalcidoidea</taxon>
        <taxon>Pteromalidae</taxon>
        <taxon>Pteromalinae</taxon>
        <taxon>Nasonia</taxon>
    </lineage>
</organism>
<reference evidence="1" key="1">
    <citation type="submission" date="2021-01" db="UniProtKB">
        <authorList>
            <consortium name="EnsemblMetazoa"/>
        </authorList>
    </citation>
    <scope>IDENTIFICATION</scope>
</reference>
<evidence type="ECO:0000313" key="2">
    <source>
        <dbReference type="Proteomes" id="UP000002358"/>
    </source>
</evidence>